<dbReference type="InterPro" id="IPR046864">
    <property type="entry name" value="VasX_N"/>
</dbReference>
<protein>
    <recommendedName>
        <fullName evidence="2">Toxin VasX N-terminal region domain-containing protein</fullName>
    </recommendedName>
</protein>
<dbReference type="AlphaFoldDB" id="A0A1Y2SSP5"/>
<dbReference type="STRING" id="40578.Xbed_00577"/>
<comment type="caution">
    <text evidence="3">The sequence shown here is derived from an EMBL/GenBank/DDBJ whole genome shotgun (WGS) entry which is preliminary data.</text>
</comment>
<sequence length="1030" mass="117587">MEIDNYMFYTKESATTSDADFRQKVDEANKKLPHDLDMDTVVRLCDTNIQPVYPVRYGYVNFFGETLEKAQLPPDIRTLMHQTNSLSLRNRRGYAARILRPGWIYVKEEGLLKTRVSKQEGDLLIFKYQPETVDIKGKEGIIENFIQYERKKDNSSWGEIRPASGRAGLAYPFLSIRKDVQKISIVYSEVPFSQSILEKMDNDVSFRAGAMQLIDLDDSHSPHAITATGYNFNYLVEDFKLEEIQFEYYKHGLLGPDLSSFSPSDVTTQDTYRLSSYTLMKQMESLLCPHYKDKGKIIILHDPVGYQRDILMAYSLLALWRTGYSATYSYPITIGQFVEKISESNDSKIKKYFNECIDQYNWKVWWPKLNYPINSTGKKLEELLQLYKSFFEEKGVSDQLGGLSHYFKYFFSLSENKDVIMAEDAEEFEIYCTLLSELLEPLNSSEEGFMVLEHILGGELAAEESSSWAVVNNGIVNTLGHAGADKEQVAKILIQGINKILSATGNLLARFFVFAQEKSYKGVLKLHSSSVKQITDILIPKILGTLGFEIKRGEYTELTEKQYYDFLKKTEEKGNYGKTSKDTANVELSLKKLTGKKIFDWSNRLNNYNDDLKIKVSTLELKRKEFNFKFKLMKYDNKTISHLLNCSLSGVDLFMKSYTLYSLMSMSRFDRNDPFKLNKQPLYFFVTYMNNVIGGLIAAQSFFEATGKALGAATRLAEKMNSLAVKALLDPISRNMVVNGELMAVLASRGVVVATGFISSGLSYYDALNSFNVGNNPEGYSHLAISAGAATMAVAWWLAGGALAGMTLGTSVLFWLGVSAILGGTLGLIIFGQANFETLLKNCFWGNGDRYAFWDMDRLSLDTQLGFVRYRGQNIQNAFIVECREFLNRFIVPVLKRENDKKGKIKYKFILPDFKWGESELYYNIFPSYLVTGINDDNPYMASKINIPKYHIAKSKFEEVINVGFSKLIDNEENGITTLTVEMDMNDSIYIDVFWYYMPTKDTISPMRFLWAEKPEFKNAIYGYDNEVLR</sequence>
<feature type="transmembrane region" description="Helical" evidence="1">
    <location>
        <begin position="742"/>
        <end position="762"/>
    </location>
</feature>
<feature type="transmembrane region" description="Helical" evidence="1">
    <location>
        <begin position="812"/>
        <end position="831"/>
    </location>
</feature>
<dbReference type="RefSeq" id="WP_086111441.1">
    <property type="nucleotide sequence ID" value="NZ_CAWNHF010000134.1"/>
</dbReference>
<name>A0A1Y2SSP5_9GAMM</name>
<proteinExistence type="predicted"/>
<feature type="domain" description="Toxin VasX N-terminal region" evidence="2">
    <location>
        <begin position="44"/>
        <end position="218"/>
    </location>
</feature>
<feature type="transmembrane region" description="Helical" evidence="1">
    <location>
        <begin position="682"/>
        <end position="703"/>
    </location>
</feature>
<keyword evidence="1" id="KW-0472">Membrane</keyword>
<dbReference type="OrthoDB" id="7370316at2"/>
<dbReference type="CDD" id="cd20706">
    <property type="entry name" value="MIX_II"/>
    <property type="match status" value="1"/>
</dbReference>
<reference evidence="3 4" key="1">
    <citation type="submission" date="2017-01" db="EMBL/GenBank/DDBJ databases">
        <title>Deconstructing symbiosis and pathogenesis requirements using a combined genomic-metabolomic approach.</title>
        <authorList>
            <person name="Tobias N.J."/>
            <person name="Wolff H."/>
            <person name="Djahanschiri B."/>
            <person name="Ebersberger I."/>
            <person name="Bode H.B."/>
        </authorList>
    </citation>
    <scope>NUCLEOTIDE SEQUENCE [LARGE SCALE GENOMIC DNA]</scope>
    <source>
        <strain evidence="3 4">DSM 4764</strain>
    </source>
</reference>
<evidence type="ECO:0000313" key="4">
    <source>
        <dbReference type="Proteomes" id="UP000194204"/>
    </source>
</evidence>
<dbReference type="Pfam" id="PF20249">
    <property type="entry name" value="VasX_N"/>
    <property type="match status" value="1"/>
</dbReference>
<gene>
    <name evidence="3" type="ORF">Xbed_00577</name>
</gene>
<organism evidence="3 4">
    <name type="scientific">Xenorhabdus beddingii</name>
    <dbReference type="NCBI Taxonomy" id="40578"/>
    <lineage>
        <taxon>Bacteria</taxon>
        <taxon>Pseudomonadati</taxon>
        <taxon>Pseudomonadota</taxon>
        <taxon>Gammaproteobacteria</taxon>
        <taxon>Enterobacterales</taxon>
        <taxon>Morganellaceae</taxon>
        <taxon>Xenorhabdus</taxon>
    </lineage>
</organism>
<accession>A0A1Y2SSP5</accession>
<dbReference type="EMBL" id="MUBK01000003">
    <property type="protein sequence ID" value="OTA21348.1"/>
    <property type="molecule type" value="Genomic_DNA"/>
</dbReference>
<evidence type="ECO:0000313" key="3">
    <source>
        <dbReference type="EMBL" id="OTA21348.1"/>
    </source>
</evidence>
<keyword evidence="1" id="KW-1133">Transmembrane helix</keyword>
<evidence type="ECO:0000256" key="1">
    <source>
        <dbReference type="SAM" id="Phobius"/>
    </source>
</evidence>
<feature type="transmembrane region" description="Helical" evidence="1">
    <location>
        <begin position="783"/>
        <end position="806"/>
    </location>
</feature>
<dbReference type="Proteomes" id="UP000194204">
    <property type="component" value="Unassembled WGS sequence"/>
</dbReference>
<keyword evidence="4" id="KW-1185">Reference proteome</keyword>
<keyword evidence="1" id="KW-0812">Transmembrane</keyword>
<evidence type="ECO:0000259" key="2">
    <source>
        <dbReference type="Pfam" id="PF20249"/>
    </source>
</evidence>